<protein>
    <recommendedName>
        <fullName evidence="4">7TM GPCR serpentine receptor class x (Srx) domain-containing protein</fullName>
    </recommendedName>
</protein>
<dbReference type="PANTHER" id="PTHR46178:SF3">
    <property type="entry name" value="SEVEN TM RECEPTOR"/>
    <property type="match status" value="1"/>
</dbReference>
<dbReference type="RefSeq" id="XP_053583491.1">
    <property type="nucleotide sequence ID" value="XM_053734578.1"/>
</dbReference>
<dbReference type="KEGG" id="crq:GCK72_021930"/>
<evidence type="ECO:0008006" key="4">
    <source>
        <dbReference type="Google" id="ProtNLM"/>
    </source>
</evidence>
<dbReference type="AlphaFoldDB" id="A0A6A5GL92"/>
<accession>A0A6A5GL92</accession>
<dbReference type="EMBL" id="WUAV01000005">
    <property type="protein sequence ID" value="KAF1755361.1"/>
    <property type="molecule type" value="Genomic_DNA"/>
</dbReference>
<reference evidence="2 3" key="1">
    <citation type="submission" date="2019-12" db="EMBL/GenBank/DDBJ databases">
        <title>Chromosome-level assembly of the Caenorhabditis remanei genome.</title>
        <authorList>
            <person name="Teterina A.A."/>
            <person name="Willis J.H."/>
            <person name="Phillips P.C."/>
        </authorList>
    </citation>
    <scope>NUCLEOTIDE SEQUENCE [LARGE SCALE GENOMIC DNA]</scope>
    <source>
        <strain evidence="2 3">PX506</strain>
        <tissue evidence="2">Whole organism</tissue>
    </source>
</reference>
<evidence type="ECO:0000256" key="1">
    <source>
        <dbReference type="SAM" id="Phobius"/>
    </source>
</evidence>
<evidence type="ECO:0000313" key="2">
    <source>
        <dbReference type="EMBL" id="KAF1755361.1"/>
    </source>
</evidence>
<dbReference type="Proteomes" id="UP000483820">
    <property type="component" value="Chromosome V"/>
</dbReference>
<name>A0A6A5GL92_CAERE</name>
<dbReference type="Pfam" id="PF10326">
    <property type="entry name" value="7TM_GPCR_Str"/>
    <property type="match status" value="1"/>
</dbReference>
<organism evidence="2 3">
    <name type="scientific">Caenorhabditis remanei</name>
    <name type="common">Caenorhabditis vulgaris</name>
    <dbReference type="NCBI Taxonomy" id="31234"/>
    <lineage>
        <taxon>Eukaryota</taxon>
        <taxon>Metazoa</taxon>
        <taxon>Ecdysozoa</taxon>
        <taxon>Nematoda</taxon>
        <taxon>Chromadorea</taxon>
        <taxon>Rhabditida</taxon>
        <taxon>Rhabditina</taxon>
        <taxon>Rhabditomorpha</taxon>
        <taxon>Rhabditoidea</taxon>
        <taxon>Rhabditidae</taxon>
        <taxon>Peloderinae</taxon>
        <taxon>Caenorhabditis</taxon>
    </lineage>
</organism>
<dbReference type="CTD" id="9816222"/>
<dbReference type="GeneID" id="9816222"/>
<keyword evidence="1" id="KW-0472">Membrane</keyword>
<dbReference type="PANTHER" id="PTHR46178">
    <property type="entry name" value="SEVEN TM RECEPTOR"/>
    <property type="match status" value="1"/>
</dbReference>
<keyword evidence="1" id="KW-1133">Transmembrane helix</keyword>
<sequence>MYPFVPGSLYTASLYFFCQPDSYSDDYMRNTIQENYSLNITNQSRFLILPFGVDENLRWLNLSFIISATFLIFVHYIIIVFCGVKIYRYIKKELGKFSAKNMQLQQQFFCALVIQKKFSSVFATNHSSVSHSNGGVEMVGHVPVVL</sequence>
<proteinExistence type="predicted"/>
<feature type="transmembrane region" description="Helical" evidence="1">
    <location>
        <begin position="59"/>
        <end position="84"/>
    </location>
</feature>
<dbReference type="InterPro" id="IPR019428">
    <property type="entry name" value="7TM_GPCR_serpentine_rcpt_Str"/>
</dbReference>
<evidence type="ECO:0000313" key="3">
    <source>
        <dbReference type="Proteomes" id="UP000483820"/>
    </source>
</evidence>
<gene>
    <name evidence="2" type="ORF">GCK72_021930</name>
</gene>
<comment type="caution">
    <text evidence="2">The sequence shown here is derived from an EMBL/GenBank/DDBJ whole genome shotgun (WGS) entry which is preliminary data.</text>
</comment>
<keyword evidence="1" id="KW-0812">Transmembrane</keyword>